<dbReference type="InterPro" id="IPR036425">
    <property type="entry name" value="MoaB/Mog-like_dom_sf"/>
</dbReference>
<keyword evidence="6 11" id="KW-0808">Transferase</keyword>
<dbReference type="FunFam" id="3.40.980.10:FF:000004">
    <property type="entry name" value="Molybdopterin molybdenumtransferase"/>
    <property type="match status" value="1"/>
</dbReference>
<evidence type="ECO:0000256" key="2">
    <source>
        <dbReference type="ARBA" id="ARBA00002901"/>
    </source>
</evidence>
<dbReference type="Pfam" id="PF03454">
    <property type="entry name" value="MoeA_C"/>
    <property type="match status" value="1"/>
</dbReference>
<evidence type="ECO:0000256" key="9">
    <source>
        <dbReference type="ARBA" id="ARBA00023150"/>
    </source>
</evidence>
<dbReference type="InterPro" id="IPR038987">
    <property type="entry name" value="MoeA-like"/>
</dbReference>
<evidence type="ECO:0000256" key="8">
    <source>
        <dbReference type="ARBA" id="ARBA00022842"/>
    </source>
</evidence>
<evidence type="ECO:0000256" key="7">
    <source>
        <dbReference type="ARBA" id="ARBA00022723"/>
    </source>
</evidence>
<dbReference type="GO" id="GO:0046872">
    <property type="term" value="F:metal ion binding"/>
    <property type="evidence" value="ECO:0007669"/>
    <property type="project" value="UniProtKB-UniRule"/>
</dbReference>
<keyword evidence="5 11" id="KW-0500">Molybdenum</keyword>
<evidence type="ECO:0000256" key="4">
    <source>
        <dbReference type="ARBA" id="ARBA00010763"/>
    </source>
</evidence>
<dbReference type="Pfam" id="PF03453">
    <property type="entry name" value="MoeA_N"/>
    <property type="match status" value="1"/>
</dbReference>
<dbReference type="CDD" id="cd00887">
    <property type="entry name" value="MoeA"/>
    <property type="match status" value="1"/>
</dbReference>
<dbReference type="InterPro" id="IPR005110">
    <property type="entry name" value="MoeA_linker/N"/>
</dbReference>
<evidence type="ECO:0000256" key="11">
    <source>
        <dbReference type="RuleBase" id="RU365090"/>
    </source>
</evidence>
<dbReference type="SUPFAM" id="SSF63882">
    <property type="entry name" value="MoeA N-terminal region -like"/>
    <property type="match status" value="1"/>
</dbReference>
<comment type="caution">
    <text evidence="13">The sequence shown here is derived from an EMBL/GenBank/DDBJ whole genome shotgun (WGS) entry which is preliminary data.</text>
</comment>
<proteinExistence type="inferred from homology"/>
<dbReference type="EMBL" id="VNIB01000016">
    <property type="protein sequence ID" value="TYO95799.1"/>
    <property type="molecule type" value="Genomic_DNA"/>
</dbReference>
<dbReference type="RefSeq" id="WP_148896946.1">
    <property type="nucleotide sequence ID" value="NZ_VNIB01000016.1"/>
</dbReference>
<dbReference type="Gene3D" id="3.90.105.10">
    <property type="entry name" value="Molybdopterin biosynthesis moea protein, domain 2"/>
    <property type="match status" value="1"/>
</dbReference>
<evidence type="ECO:0000256" key="6">
    <source>
        <dbReference type="ARBA" id="ARBA00022679"/>
    </source>
</evidence>
<dbReference type="AlphaFoldDB" id="A0A5D3WH40"/>
<dbReference type="Proteomes" id="UP000324159">
    <property type="component" value="Unassembled WGS sequence"/>
</dbReference>
<dbReference type="InterPro" id="IPR001453">
    <property type="entry name" value="MoaB/Mog_dom"/>
</dbReference>
<comment type="catalytic activity">
    <reaction evidence="10">
        <text>adenylyl-molybdopterin + molybdate = Mo-molybdopterin + AMP + H(+)</text>
        <dbReference type="Rhea" id="RHEA:35047"/>
        <dbReference type="ChEBI" id="CHEBI:15378"/>
        <dbReference type="ChEBI" id="CHEBI:36264"/>
        <dbReference type="ChEBI" id="CHEBI:62727"/>
        <dbReference type="ChEBI" id="CHEBI:71302"/>
        <dbReference type="ChEBI" id="CHEBI:456215"/>
        <dbReference type="EC" id="2.10.1.1"/>
    </reaction>
</comment>
<dbReference type="PANTHER" id="PTHR10192:SF5">
    <property type="entry name" value="GEPHYRIN"/>
    <property type="match status" value="1"/>
</dbReference>
<keyword evidence="14" id="KW-1185">Reference proteome</keyword>
<dbReference type="PROSITE" id="PS01079">
    <property type="entry name" value="MOCF_BIOSYNTHESIS_2"/>
    <property type="match status" value="1"/>
</dbReference>
<gene>
    <name evidence="13" type="ORF">EDC39_1164</name>
</gene>
<dbReference type="GO" id="GO:0005829">
    <property type="term" value="C:cytosol"/>
    <property type="evidence" value="ECO:0007669"/>
    <property type="project" value="TreeGrafter"/>
</dbReference>
<dbReference type="PANTHER" id="PTHR10192">
    <property type="entry name" value="MOLYBDOPTERIN BIOSYNTHESIS PROTEIN"/>
    <property type="match status" value="1"/>
</dbReference>
<reference evidence="13 14" key="1">
    <citation type="submission" date="2019-07" db="EMBL/GenBank/DDBJ databases">
        <title>Genomic Encyclopedia of Type Strains, Phase IV (KMG-IV): sequencing the most valuable type-strain genomes for metagenomic binning, comparative biology and taxonomic classification.</title>
        <authorList>
            <person name="Goeker M."/>
        </authorList>
    </citation>
    <scope>NUCLEOTIDE SEQUENCE [LARGE SCALE GENOMIC DNA]</scope>
    <source>
        <strain evidence="13 14">SS015</strain>
    </source>
</reference>
<feature type="domain" description="MoaB/Mog" evidence="12">
    <location>
        <begin position="177"/>
        <end position="314"/>
    </location>
</feature>
<organism evidence="13 14">
    <name type="scientific">Geothermobacter ehrlichii</name>
    <dbReference type="NCBI Taxonomy" id="213224"/>
    <lineage>
        <taxon>Bacteria</taxon>
        <taxon>Pseudomonadati</taxon>
        <taxon>Thermodesulfobacteriota</taxon>
        <taxon>Desulfuromonadia</taxon>
        <taxon>Desulfuromonadales</taxon>
        <taxon>Geothermobacteraceae</taxon>
        <taxon>Geothermobacter</taxon>
    </lineage>
</organism>
<dbReference type="InterPro" id="IPR008284">
    <property type="entry name" value="MoCF_biosynth_CS"/>
</dbReference>
<evidence type="ECO:0000259" key="12">
    <source>
        <dbReference type="SMART" id="SM00852"/>
    </source>
</evidence>
<dbReference type="NCBIfam" id="TIGR00177">
    <property type="entry name" value="molyb_syn"/>
    <property type="match status" value="1"/>
</dbReference>
<protein>
    <recommendedName>
        <fullName evidence="11">Molybdopterin molybdenumtransferase</fullName>
        <ecNumber evidence="11">2.10.1.1</ecNumber>
    </recommendedName>
</protein>
<keyword evidence="9 11" id="KW-0501">Molybdenum cofactor biosynthesis</keyword>
<evidence type="ECO:0000313" key="14">
    <source>
        <dbReference type="Proteomes" id="UP000324159"/>
    </source>
</evidence>
<comment type="function">
    <text evidence="2 11">Catalyzes the insertion of molybdate into adenylated molybdopterin with the concomitant release of AMP.</text>
</comment>
<accession>A0A5D3WH40</accession>
<dbReference type="Gene3D" id="3.40.980.10">
    <property type="entry name" value="MoaB/Mog-like domain"/>
    <property type="match status" value="1"/>
</dbReference>
<comment type="similarity">
    <text evidence="4 11">Belongs to the MoeA family.</text>
</comment>
<comment type="cofactor">
    <cofactor evidence="1 11">
        <name>Mg(2+)</name>
        <dbReference type="ChEBI" id="CHEBI:18420"/>
    </cofactor>
</comment>
<comment type="pathway">
    <text evidence="3 11">Cofactor biosynthesis; molybdopterin biosynthesis.</text>
</comment>
<dbReference type="GO" id="GO:0006777">
    <property type="term" value="P:Mo-molybdopterin cofactor biosynthetic process"/>
    <property type="evidence" value="ECO:0007669"/>
    <property type="project" value="UniProtKB-UniRule"/>
</dbReference>
<dbReference type="Pfam" id="PF00994">
    <property type="entry name" value="MoCF_biosynth"/>
    <property type="match status" value="1"/>
</dbReference>
<dbReference type="GO" id="GO:0061599">
    <property type="term" value="F:molybdopterin molybdotransferase activity"/>
    <property type="evidence" value="ECO:0007669"/>
    <property type="project" value="UniProtKB-UniRule"/>
</dbReference>
<dbReference type="InterPro" id="IPR036135">
    <property type="entry name" value="MoeA_linker/N_sf"/>
</dbReference>
<dbReference type="InterPro" id="IPR036688">
    <property type="entry name" value="MoeA_C_domain_IV_sf"/>
</dbReference>
<dbReference type="InterPro" id="IPR005111">
    <property type="entry name" value="MoeA_C_domain_IV"/>
</dbReference>
<dbReference type="UniPathway" id="UPA00344"/>
<dbReference type="NCBIfam" id="NF045515">
    <property type="entry name" value="Glp_gephyrin"/>
    <property type="match status" value="1"/>
</dbReference>
<evidence type="ECO:0000256" key="1">
    <source>
        <dbReference type="ARBA" id="ARBA00001946"/>
    </source>
</evidence>
<evidence type="ECO:0000256" key="3">
    <source>
        <dbReference type="ARBA" id="ARBA00005046"/>
    </source>
</evidence>
<evidence type="ECO:0000256" key="10">
    <source>
        <dbReference type="ARBA" id="ARBA00047317"/>
    </source>
</evidence>
<dbReference type="SMART" id="SM00852">
    <property type="entry name" value="MoCF_biosynth"/>
    <property type="match status" value="1"/>
</dbReference>
<evidence type="ECO:0000256" key="5">
    <source>
        <dbReference type="ARBA" id="ARBA00022505"/>
    </source>
</evidence>
<sequence>MPRSFESARELILDNVRPLPVEQVSLAEAVGRILAEPVCAPWDLPMWDNSAMDGFAVRCADAVAGAELPVVATIAAGASGVGVEVRPGTAVRILTGAPTPAGCDAVVPYEATEMVAPERVRILEPPQVGDHIRLRGEDIRADSEVLHAGTCLRPAEINLLASLGLTGVRVHRRPRVAIVSTGDELVEPGTVPGPGQIVNSNGLALAAAVQQAGGEPLLLGIAADDRDSLRRRLAEGLEADVLISSAGVSAGDRDLVRVVLEELGVRQLFWKIDVKPGRPTAFGLRDGKPVFSLPGNPVSALLTFEEFVRPALRRMQGDAQPMRPMRHATLAGPVVKKPGRTLLLRVVLRQEGDRLLAESSGDQNTGITSTLLRANGIAILPAERGAFEAGEQVPVHEI</sequence>
<dbReference type="Gene3D" id="2.40.340.10">
    <property type="entry name" value="MoeA, C-terminal, domain IV"/>
    <property type="match status" value="1"/>
</dbReference>
<keyword evidence="7 11" id="KW-0479">Metal-binding</keyword>
<evidence type="ECO:0000313" key="13">
    <source>
        <dbReference type="EMBL" id="TYO95799.1"/>
    </source>
</evidence>
<dbReference type="EC" id="2.10.1.1" evidence="11"/>
<dbReference type="OrthoDB" id="9804758at2"/>
<dbReference type="SUPFAM" id="SSF63867">
    <property type="entry name" value="MoeA C-terminal domain-like"/>
    <property type="match status" value="1"/>
</dbReference>
<dbReference type="SUPFAM" id="SSF53218">
    <property type="entry name" value="Molybdenum cofactor biosynthesis proteins"/>
    <property type="match status" value="1"/>
</dbReference>
<name>A0A5D3WH40_9BACT</name>
<dbReference type="Gene3D" id="2.170.190.11">
    <property type="entry name" value="Molybdopterin biosynthesis moea protein, domain 3"/>
    <property type="match status" value="1"/>
</dbReference>
<keyword evidence="8 11" id="KW-0460">Magnesium</keyword>